<protein>
    <recommendedName>
        <fullName evidence="4">F-box domain-containing protein</fullName>
    </recommendedName>
</protein>
<proteinExistence type="predicted"/>
<gene>
    <name evidence="2" type="ORF">M408DRAFT_24818</name>
</gene>
<dbReference type="AlphaFoldDB" id="A0A0C3B6I0"/>
<name>A0A0C3B6I0_SERVB</name>
<dbReference type="OrthoDB" id="3248197at2759"/>
<reference evidence="3" key="2">
    <citation type="submission" date="2015-01" db="EMBL/GenBank/DDBJ databases">
        <title>Evolutionary Origins and Diversification of the Mycorrhizal Mutualists.</title>
        <authorList>
            <consortium name="DOE Joint Genome Institute"/>
            <consortium name="Mycorrhizal Genomics Consortium"/>
            <person name="Kohler A."/>
            <person name="Kuo A."/>
            <person name="Nagy L.G."/>
            <person name="Floudas D."/>
            <person name="Copeland A."/>
            <person name="Barry K.W."/>
            <person name="Cichocki N."/>
            <person name="Veneault-Fourrey C."/>
            <person name="LaButti K."/>
            <person name="Lindquist E.A."/>
            <person name="Lipzen A."/>
            <person name="Lundell T."/>
            <person name="Morin E."/>
            <person name="Murat C."/>
            <person name="Riley R."/>
            <person name="Ohm R."/>
            <person name="Sun H."/>
            <person name="Tunlid A."/>
            <person name="Henrissat B."/>
            <person name="Grigoriev I.V."/>
            <person name="Hibbett D.S."/>
            <person name="Martin F."/>
        </authorList>
    </citation>
    <scope>NUCLEOTIDE SEQUENCE [LARGE SCALE GENOMIC DNA]</scope>
    <source>
        <strain evidence="3">MAFF 305830</strain>
    </source>
</reference>
<sequence length="183" mass="20727">MENALALLENSQRRADDLAKRLPEKRAQLKLNSRKPTLTRSLVIRNKLTSLVGQSKPSHEDEPTIGAEIRELEAAMRDALALSGHARQQVHKLTTTTLSKERALIAPITILPFDILSRIFESCTMDDWKSPLLIGRICRFWRLLFYKRLEHGASWTKMTATGASHLYILREVNNAASTSKLPK</sequence>
<evidence type="ECO:0008006" key="4">
    <source>
        <dbReference type="Google" id="ProtNLM"/>
    </source>
</evidence>
<organism evidence="2 3">
    <name type="scientific">Serendipita vermifera MAFF 305830</name>
    <dbReference type="NCBI Taxonomy" id="933852"/>
    <lineage>
        <taxon>Eukaryota</taxon>
        <taxon>Fungi</taxon>
        <taxon>Dikarya</taxon>
        <taxon>Basidiomycota</taxon>
        <taxon>Agaricomycotina</taxon>
        <taxon>Agaricomycetes</taxon>
        <taxon>Sebacinales</taxon>
        <taxon>Serendipitaceae</taxon>
        <taxon>Serendipita</taxon>
    </lineage>
</organism>
<evidence type="ECO:0000313" key="3">
    <source>
        <dbReference type="Proteomes" id="UP000054097"/>
    </source>
</evidence>
<dbReference type="EMBL" id="KN824301">
    <property type="protein sequence ID" value="KIM27066.1"/>
    <property type="molecule type" value="Genomic_DNA"/>
</dbReference>
<accession>A0A0C3B6I0</accession>
<evidence type="ECO:0000313" key="2">
    <source>
        <dbReference type="EMBL" id="KIM27066.1"/>
    </source>
</evidence>
<keyword evidence="3" id="KW-1185">Reference proteome</keyword>
<dbReference type="HOGENOM" id="CLU_1475997_0_0_1"/>
<evidence type="ECO:0000256" key="1">
    <source>
        <dbReference type="SAM" id="Coils"/>
    </source>
</evidence>
<dbReference type="Proteomes" id="UP000054097">
    <property type="component" value="Unassembled WGS sequence"/>
</dbReference>
<feature type="coiled-coil region" evidence="1">
    <location>
        <begin position="1"/>
        <end position="28"/>
    </location>
</feature>
<keyword evidence="1" id="KW-0175">Coiled coil</keyword>
<reference evidence="2 3" key="1">
    <citation type="submission" date="2014-04" db="EMBL/GenBank/DDBJ databases">
        <authorList>
            <consortium name="DOE Joint Genome Institute"/>
            <person name="Kuo A."/>
            <person name="Zuccaro A."/>
            <person name="Kohler A."/>
            <person name="Nagy L.G."/>
            <person name="Floudas D."/>
            <person name="Copeland A."/>
            <person name="Barry K.W."/>
            <person name="Cichocki N."/>
            <person name="Veneault-Fourrey C."/>
            <person name="LaButti K."/>
            <person name="Lindquist E.A."/>
            <person name="Lipzen A."/>
            <person name="Lundell T."/>
            <person name="Morin E."/>
            <person name="Murat C."/>
            <person name="Sun H."/>
            <person name="Tunlid A."/>
            <person name="Henrissat B."/>
            <person name="Grigoriev I.V."/>
            <person name="Hibbett D.S."/>
            <person name="Martin F."/>
            <person name="Nordberg H.P."/>
            <person name="Cantor M.N."/>
            <person name="Hua S.X."/>
        </authorList>
    </citation>
    <scope>NUCLEOTIDE SEQUENCE [LARGE SCALE GENOMIC DNA]</scope>
    <source>
        <strain evidence="2 3">MAFF 305830</strain>
    </source>
</reference>